<evidence type="ECO:0000256" key="2">
    <source>
        <dbReference type="ARBA" id="ARBA00022598"/>
    </source>
</evidence>
<dbReference type="InterPro" id="IPR042099">
    <property type="entry name" value="ANL_N_sf"/>
</dbReference>
<dbReference type="Gene3D" id="3.30.300.30">
    <property type="match status" value="1"/>
</dbReference>
<evidence type="ECO:0000259" key="4">
    <source>
        <dbReference type="Pfam" id="PF13193"/>
    </source>
</evidence>
<reference evidence="5 6" key="1">
    <citation type="journal article" date="2019" name="Int. J. Syst. Evol. Microbiol.">
        <title>The Global Catalogue of Microorganisms (GCM) 10K type strain sequencing project: providing services to taxonomists for standard genome sequencing and annotation.</title>
        <authorList>
            <consortium name="The Broad Institute Genomics Platform"/>
            <consortium name="The Broad Institute Genome Sequencing Center for Infectious Disease"/>
            <person name="Wu L."/>
            <person name="Ma J."/>
        </authorList>
    </citation>
    <scope>NUCLEOTIDE SEQUENCE [LARGE SCALE GENOMIC DNA]</scope>
    <source>
        <strain evidence="5 6">JCM 16009</strain>
    </source>
</reference>
<evidence type="ECO:0000313" key="6">
    <source>
        <dbReference type="Proteomes" id="UP001500449"/>
    </source>
</evidence>
<dbReference type="InterPro" id="IPR045851">
    <property type="entry name" value="AMP-bd_C_sf"/>
</dbReference>
<dbReference type="InterPro" id="IPR000873">
    <property type="entry name" value="AMP-dep_synth/lig_dom"/>
</dbReference>
<gene>
    <name evidence="5" type="ORF">GCM10009836_60500</name>
</gene>
<evidence type="ECO:0000313" key="5">
    <source>
        <dbReference type="EMBL" id="GAA1871571.1"/>
    </source>
</evidence>
<dbReference type="Gene3D" id="3.40.50.12780">
    <property type="entry name" value="N-terminal domain of ligase-like"/>
    <property type="match status" value="1"/>
</dbReference>
<dbReference type="PANTHER" id="PTHR43201:SF5">
    <property type="entry name" value="MEDIUM-CHAIN ACYL-COA LIGASE ACSF2, MITOCHONDRIAL"/>
    <property type="match status" value="1"/>
</dbReference>
<accession>A0ABN2NJE1</accession>
<protein>
    <submittedName>
        <fullName evidence="5">AMP-binding protein</fullName>
    </submittedName>
</protein>
<sequence>MSVTLPRVEGARMPIVTYSRRFGDLATADPDAPAVTCGEETISRAELVRRADVLAADLAARGLRHGDMLTIALPNSVEWLVAVLAAWRVGAIPQPVSARLPARELAAIVELANAPVVLGIDPGLFEGRTSLPAGHRPSGTDEAIAALPDVDDTATASPAWKAPTSGGSTGRPKIIVAGEPALMDTDAELRFFIQRDGCMVIPGPLYHNGPFVWAILALLEGNHVVVLPRFDAEATLAAIDTHGGQVTIVVPTMMKRILRLPEEVRARYDLSSLVALWHTAEPCPAWLKRQWIDWIGPERVWEAFAGTEGQTATRISGAEWLAHEGSVGRPVEGAVRILDVDGHELPAGEMGEIWMRNLGDKPTYHYLGGESRVRDGDWESLGDLGRVDEDGYLYLGDRTGDLIISGGVNIYPAEVEAAIQEHPRVRSVAVIGLPDDDRGARVHAIVEADPGLDADGLRAFLADRLVIYKQPWTYEFVTTSLRDDAGKVRRGALRAERVATPAAS</sequence>
<dbReference type="PANTHER" id="PTHR43201">
    <property type="entry name" value="ACYL-COA SYNTHETASE"/>
    <property type="match status" value="1"/>
</dbReference>
<evidence type="ECO:0000259" key="3">
    <source>
        <dbReference type="Pfam" id="PF00501"/>
    </source>
</evidence>
<name>A0ABN2NJE1_9PSEU</name>
<dbReference type="Pfam" id="PF13193">
    <property type="entry name" value="AMP-binding_C"/>
    <property type="match status" value="1"/>
</dbReference>
<feature type="domain" description="AMP-binding enzyme C-terminal" evidence="4">
    <location>
        <begin position="414"/>
        <end position="479"/>
    </location>
</feature>
<organism evidence="5 6">
    <name type="scientific">Pseudonocardia ailaonensis</name>
    <dbReference type="NCBI Taxonomy" id="367279"/>
    <lineage>
        <taxon>Bacteria</taxon>
        <taxon>Bacillati</taxon>
        <taxon>Actinomycetota</taxon>
        <taxon>Actinomycetes</taxon>
        <taxon>Pseudonocardiales</taxon>
        <taxon>Pseudonocardiaceae</taxon>
        <taxon>Pseudonocardia</taxon>
    </lineage>
</organism>
<dbReference type="SUPFAM" id="SSF56801">
    <property type="entry name" value="Acetyl-CoA synthetase-like"/>
    <property type="match status" value="1"/>
</dbReference>
<dbReference type="Pfam" id="PF00501">
    <property type="entry name" value="AMP-binding"/>
    <property type="match status" value="1"/>
</dbReference>
<evidence type="ECO:0000256" key="1">
    <source>
        <dbReference type="ARBA" id="ARBA00006432"/>
    </source>
</evidence>
<dbReference type="EMBL" id="BAAAQK010000025">
    <property type="protein sequence ID" value="GAA1871571.1"/>
    <property type="molecule type" value="Genomic_DNA"/>
</dbReference>
<proteinExistence type="inferred from homology"/>
<comment type="caution">
    <text evidence="5">The sequence shown here is derived from an EMBL/GenBank/DDBJ whole genome shotgun (WGS) entry which is preliminary data.</text>
</comment>
<dbReference type="InterPro" id="IPR025110">
    <property type="entry name" value="AMP-bd_C"/>
</dbReference>
<keyword evidence="2" id="KW-0436">Ligase</keyword>
<dbReference type="Proteomes" id="UP001500449">
    <property type="component" value="Unassembled WGS sequence"/>
</dbReference>
<keyword evidence="6" id="KW-1185">Reference proteome</keyword>
<comment type="similarity">
    <text evidence="1">Belongs to the ATP-dependent AMP-binding enzyme family.</text>
</comment>
<feature type="domain" description="AMP-dependent synthetase/ligase" evidence="3">
    <location>
        <begin position="26"/>
        <end position="357"/>
    </location>
</feature>